<evidence type="ECO:0000313" key="2">
    <source>
        <dbReference type="EMBL" id="WIA21518.1"/>
    </source>
</evidence>
<dbReference type="Proteomes" id="UP001244341">
    <property type="component" value="Chromosome 13b"/>
</dbReference>
<sequence>MAVCKAFKQLLPPLVTHIDLPADWPSRAAAQKALQHVAATFTQLEELENQQSTPLRSLHFTSTNTPKLESINLDQCGEIGGFNLELPELQRLFMEHVDVQDEAGFGSSLSACPKLEMVNCYKLWGWEGRCTSCGCQSAGSSPSTGLMTWKGSSCGPPS</sequence>
<organism evidence="2 3">
    <name type="scientific">Tetradesmus obliquus</name>
    <name type="common">Green alga</name>
    <name type="synonym">Acutodesmus obliquus</name>
    <dbReference type="NCBI Taxonomy" id="3088"/>
    <lineage>
        <taxon>Eukaryota</taxon>
        <taxon>Viridiplantae</taxon>
        <taxon>Chlorophyta</taxon>
        <taxon>core chlorophytes</taxon>
        <taxon>Chlorophyceae</taxon>
        <taxon>CS clade</taxon>
        <taxon>Sphaeropleales</taxon>
        <taxon>Scenedesmaceae</taxon>
        <taxon>Tetradesmus</taxon>
    </lineage>
</organism>
<comment type="subcellular location">
    <subcellularLocation>
        <location evidence="1">Cytoplasm</location>
        <location evidence="1">Cytoskeleton</location>
        <location evidence="1">Cilium axoneme</location>
    </subcellularLocation>
</comment>
<accession>A0ABY8ULF5</accession>
<protein>
    <submittedName>
        <fullName evidence="2">Uncharacterized protein</fullName>
    </submittedName>
</protein>
<dbReference type="SUPFAM" id="SSF52047">
    <property type="entry name" value="RNI-like"/>
    <property type="match status" value="1"/>
</dbReference>
<name>A0ABY8ULF5_TETOB</name>
<dbReference type="Gene3D" id="3.80.10.10">
    <property type="entry name" value="Ribonuclease Inhibitor"/>
    <property type="match status" value="1"/>
</dbReference>
<keyword evidence="3" id="KW-1185">Reference proteome</keyword>
<gene>
    <name evidence="2" type="ORF">OEZ85_000719</name>
</gene>
<evidence type="ECO:0000256" key="1">
    <source>
        <dbReference type="ARBA" id="ARBA00004430"/>
    </source>
</evidence>
<dbReference type="InterPro" id="IPR032675">
    <property type="entry name" value="LRR_dom_sf"/>
</dbReference>
<reference evidence="2 3" key="1">
    <citation type="submission" date="2023-05" db="EMBL/GenBank/DDBJ databases">
        <title>A 100% complete, gapless, phased diploid assembly of the Scenedesmus obliquus UTEX 3031 genome.</title>
        <authorList>
            <person name="Biondi T.C."/>
            <person name="Hanschen E.R."/>
            <person name="Kwon T."/>
            <person name="Eng W."/>
            <person name="Kruse C.P.S."/>
            <person name="Koehler S.I."/>
            <person name="Kunde Y."/>
            <person name="Gleasner C.D."/>
            <person name="You Mak K.T."/>
            <person name="Polle J."/>
            <person name="Hovde B.T."/>
            <person name="Starkenburg S.R."/>
        </authorList>
    </citation>
    <scope>NUCLEOTIDE SEQUENCE [LARGE SCALE GENOMIC DNA]</scope>
    <source>
        <strain evidence="2 3">DOE0152z</strain>
    </source>
</reference>
<dbReference type="EMBL" id="CP126220">
    <property type="protein sequence ID" value="WIA21518.1"/>
    <property type="molecule type" value="Genomic_DNA"/>
</dbReference>
<evidence type="ECO:0000313" key="3">
    <source>
        <dbReference type="Proteomes" id="UP001244341"/>
    </source>
</evidence>
<proteinExistence type="predicted"/>